<dbReference type="PANTHER" id="PTHR30545">
    <property type="entry name" value="SUGAR FERMENTATION STIMULATION PROTEIN A"/>
    <property type="match status" value="1"/>
</dbReference>
<dbReference type="RefSeq" id="WP_307159412.1">
    <property type="nucleotide sequence ID" value="NZ_JAUSWH010000013.1"/>
</dbReference>
<dbReference type="InterPro" id="IPR041465">
    <property type="entry name" value="SfsA_N"/>
</dbReference>
<reference evidence="4 5" key="1">
    <citation type="submission" date="2023-07" db="EMBL/GenBank/DDBJ databases">
        <title>Genomic Encyclopedia of Type Strains, Phase IV (KMG-IV): sequencing the most valuable type-strain genomes for metagenomic binning, comparative biology and taxonomic classification.</title>
        <authorList>
            <person name="Goeker M."/>
        </authorList>
    </citation>
    <scope>NUCLEOTIDE SEQUENCE [LARGE SCALE GENOMIC DNA]</scope>
    <source>
        <strain evidence="4 5">DSM 100301</strain>
    </source>
</reference>
<accession>A0ABU0IHY9</accession>
<dbReference type="InterPro" id="IPR005224">
    <property type="entry name" value="SfsA"/>
</dbReference>
<dbReference type="Pfam" id="PF03749">
    <property type="entry name" value="SfsA"/>
    <property type="match status" value="1"/>
</dbReference>
<organism evidence="4 5">
    <name type="scientific">Rhizobium paknamense</name>
    <dbReference type="NCBI Taxonomy" id="1206817"/>
    <lineage>
        <taxon>Bacteria</taxon>
        <taxon>Pseudomonadati</taxon>
        <taxon>Pseudomonadota</taxon>
        <taxon>Alphaproteobacteria</taxon>
        <taxon>Hyphomicrobiales</taxon>
        <taxon>Rhizobiaceae</taxon>
        <taxon>Rhizobium/Agrobacterium group</taxon>
        <taxon>Rhizobium</taxon>
    </lineage>
</organism>
<feature type="domain" description="SfsA N-terminal OB" evidence="3">
    <location>
        <begin position="15"/>
        <end position="79"/>
    </location>
</feature>
<dbReference type="Gene3D" id="2.40.50.580">
    <property type="match status" value="1"/>
</dbReference>
<dbReference type="Pfam" id="PF17746">
    <property type="entry name" value="SfsA_N"/>
    <property type="match status" value="1"/>
</dbReference>
<feature type="domain" description="Sugar fermentation stimulation protein C-terminal" evidence="2">
    <location>
        <begin position="83"/>
        <end position="221"/>
    </location>
</feature>
<gene>
    <name evidence="1" type="primary">sfsA</name>
    <name evidence="4" type="ORF">QO005_003587</name>
</gene>
<dbReference type="HAMAP" id="MF_00095">
    <property type="entry name" value="SfsA"/>
    <property type="match status" value="1"/>
</dbReference>
<comment type="similarity">
    <text evidence="1">Belongs to the SfsA family.</text>
</comment>
<evidence type="ECO:0000313" key="4">
    <source>
        <dbReference type="EMBL" id="MDQ0457238.1"/>
    </source>
</evidence>
<dbReference type="NCBIfam" id="TIGR00230">
    <property type="entry name" value="sfsA"/>
    <property type="match status" value="1"/>
</dbReference>
<dbReference type="EMBL" id="JAUSWH010000013">
    <property type="protein sequence ID" value="MDQ0457238.1"/>
    <property type="molecule type" value="Genomic_DNA"/>
</dbReference>
<dbReference type="PANTHER" id="PTHR30545:SF2">
    <property type="entry name" value="SUGAR FERMENTATION STIMULATION PROTEIN A"/>
    <property type="match status" value="1"/>
</dbReference>
<evidence type="ECO:0000259" key="2">
    <source>
        <dbReference type="Pfam" id="PF03749"/>
    </source>
</evidence>
<dbReference type="Proteomes" id="UP001235269">
    <property type="component" value="Unassembled WGS sequence"/>
</dbReference>
<dbReference type="InterPro" id="IPR040452">
    <property type="entry name" value="SfsA_C"/>
</dbReference>
<name>A0ABU0IHY9_9HYPH</name>
<protein>
    <recommendedName>
        <fullName evidence="1">Sugar fermentation stimulation protein homolog</fullName>
    </recommendedName>
</protein>
<keyword evidence="5" id="KW-1185">Reference proteome</keyword>
<comment type="caution">
    <text evidence="4">The sequence shown here is derived from an EMBL/GenBank/DDBJ whole genome shotgun (WGS) entry which is preliminary data.</text>
</comment>
<dbReference type="Gene3D" id="3.40.1350.60">
    <property type="match status" value="1"/>
</dbReference>
<sequence length="239" mass="26426">MEFSPPLVPARLKCRYKRFLFDALLDTGEEITGFCPNTGSMRGLTTAGSRIWLSRHDTAKRKYAHAFELIEADGVLVGVHAALANRLAREAIAAGLVSDLAHYETVRAEQRMGESSRIDFKLSSPGRPDCYVEVKNVHFIRHKGLAEFPDTVTARGARHLEDLAQVARQGARAVMLYVVQREDCDRLALCGDLDPAYVRAFRAALAAGVEAYAVKCRVQPDQIIPFSPIAMDEAIMPLI</sequence>
<evidence type="ECO:0000256" key="1">
    <source>
        <dbReference type="HAMAP-Rule" id="MF_00095"/>
    </source>
</evidence>
<evidence type="ECO:0000313" key="5">
    <source>
        <dbReference type="Proteomes" id="UP001235269"/>
    </source>
</evidence>
<proteinExistence type="inferred from homology"/>
<evidence type="ECO:0000259" key="3">
    <source>
        <dbReference type="Pfam" id="PF17746"/>
    </source>
</evidence>
<dbReference type="CDD" id="cd22359">
    <property type="entry name" value="SfsA-like_bacterial"/>
    <property type="match status" value="1"/>
</dbReference>